<proteinExistence type="predicted"/>
<dbReference type="EMBL" id="GL945437">
    <property type="protein sequence ID" value="EGO22538.1"/>
    <property type="molecule type" value="Genomic_DNA"/>
</dbReference>
<protein>
    <submittedName>
        <fullName evidence="1">Uncharacterized protein</fullName>
    </submittedName>
</protein>
<dbReference type="AlphaFoldDB" id="F8P307"/>
<dbReference type="KEGG" id="sla:SERLADRAFT_410010"/>
<evidence type="ECO:0000313" key="1">
    <source>
        <dbReference type="EMBL" id="EGO22538.1"/>
    </source>
</evidence>
<sequence>MYNCRGDRLTCASAIHAFLKNNLASLALTETGSLILNAVGVNWLLTATECTRAPAPLPPDVVFDLYDDEIETTNKKNTRHRGELYNENIFLRIGRGATNKKNTRHRGELYNENLFLRIGRGDGVVGISVVCHCGSTLVWGWPSIDGRRWTARQITSGPPYVLDKTDRLFATKLILNAVLRAQTGNGGFLIFPPWWLVLSGGKTVCDVQPKFPKANGERLLVNLTIGTKAKGR</sequence>
<dbReference type="Proteomes" id="UP000008064">
    <property type="component" value="Unassembled WGS sequence"/>
</dbReference>
<dbReference type="GeneID" id="18812860"/>
<dbReference type="HOGENOM" id="CLU_1195496_0_0_1"/>
<organism>
    <name type="scientific">Serpula lacrymans var. lacrymans (strain S7.9)</name>
    <name type="common">Dry rot fungus</name>
    <dbReference type="NCBI Taxonomy" id="578457"/>
    <lineage>
        <taxon>Eukaryota</taxon>
        <taxon>Fungi</taxon>
        <taxon>Dikarya</taxon>
        <taxon>Basidiomycota</taxon>
        <taxon>Agaricomycotina</taxon>
        <taxon>Agaricomycetes</taxon>
        <taxon>Agaricomycetidae</taxon>
        <taxon>Boletales</taxon>
        <taxon>Coniophorineae</taxon>
        <taxon>Serpulaceae</taxon>
        <taxon>Serpula</taxon>
    </lineage>
</organism>
<accession>F8P307</accession>
<reference evidence="1" key="1">
    <citation type="submission" date="2011-04" db="EMBL/GenBank/DDBJ databases">
        <title>Evolution of plant cell wall degrading machinery underlies the functional diversity of forest fungi.</title>
        <authorList>
            <consortium name="US DOE Joint Genome Institute (JGI-PGF)"/>
            <person name="Eastwood D.C."/>
            <person name="Floudas D."/>
            <person name="Binder M."/>
            <person name="Majcherczyk A."/>
            <person name="Schneider P."/>
            <person name="Aerts A."/>
            <person name="Asiegbu F.O."/>
            <person name="Baker S.E."/>
            <person name="Barry K."/>
            <person name="Bendiksby M."/>
            <person name="Blumentritt M."/>
            <person name="Coutinho P.M."/>
            <person name="Cullen D."/>
            <person name="Cullen D."/>
            <person name="Gathman A."/>
            <person name="Goodell B."/>
            <person name="Henrissat B."/>
            <person name="Ihrmark K."/>
            <person name="Kauserud H."/>
            <person name="Kohler A."/>
            <person name="LaButti K."/>
            <person name="Lapidus A."/>
            <person name="Lavin J.L."/>
            <person name="Lee Y.-H."/>
            <person name="Lindquist E."/>
            <person name="Lilly W."/>
            <person name="Lucas S."/>
            <person name="Morin E."/>
            <person name="Murat C."/>
            <person name="Oguiza J.A."/>
            <person name="Park J."/>
            <person name="Pisabarro A.G."/>
            <person name="Riley R."/>
            <person name="Rosling A."/>
            <person name="Salamov A."/>
            <person name="Schmidt O."/>
            <person name="Schmutz J."/>
            <person name="Skrede I."/>
            <person name="Stenlid J."/>
            <person name="Wiebenga A."/>
            <person name="Xie X."/>
            <person name="Kues U."/>
            <person name="Hibbett D.S."/>
            <person name="Hoffmeister D."/>
            <person name="Hogberg N."/>
            <person name="Martin F."/>
            <person name="Grigoriev I.V."/>
            <person name="Watkinson S.C."/>
        </authorList>
    </citation>
    <scope>NUCLEOTIDE SEQUENCE</scope>
    <source>
        <strain evidence="1">S7.9</strain>
    </source>
</reference>
<gene>
    <name evidence="1" type="ORF">SERLADRAFT_410010</name>
</gene>
<name>F8P307_SERL9</name>
<dbReference type="RefSeq" id="XP_007321076.1">
    <property type="nucleotide sequence ID" value="XM_007321014.1"/>
</dbReference>